<protein>
    <submittedName>
        <fullName evidence="1">Endonuclease III</fullName>
    </submittedName>
</protein>
<feature type="non-terminal residue" evidence="1">
    <location>
        <position position="1"/>
    </location>
</feature>
<dbReference type="AlphaFoldDB" id="A0A6G4DS08"/>
<evidence type="ECO:0000313" key="1">
    <source>
        <dbReference type="EMBL" id="NFE57576.1"/>
    </source>
</evidence>
<sequence length="43" mass="5298">VLYNFFMKNKVYENSTLVFKNIDLKIKIIYNYILVFNNFLRGF</sequence>
<keyword evidence="1" id="KW-0540">Nuclease</keyword>
<comment type="caution">
    <text evidence="1">The sequence shown here is derived from an EMBL/GenBank/DDBJ whole genome shotgun (WGS) entry which is preliminary data.</text>
</comment>
<organism evidence="1">
    <name type="scientific">Clostridium botulinum</name>
    <dbReference type="NCBI Taxonomy" id="1491"/>
    <lineage>
        <taxon>Bacteria</taxon>
        <taxon>Bacillati</taxon>
        <taxon>Bacillota</taxon>
        <taxon>Clostridia</taxon>
        <taxon>Eubacteriales</taxon>
        <taxon>Clostridiaceae</taxon>
        <taxon>Clostridium</taxon>
    </lineage>
</organism>
<keyword evidence="1" id="KW-0255">Endonuclease</keyword>
<dbReference type="EMBL" id="SWOB01000028">
    <property type="protein sequence ID" value="NFE57576.1"/>
    <property type="molecule type" value="Genomic_DNA"/>
</dbReference>
<proteinExistence type="predicted"/>
<keyword evidence="1" id="KW-0378">Hydrolase</keyword>
<name>A0A6G4DS08_CLOBO</name>
<dbReference type="GO" id="GO:0004519">
    <property type="term" value="F:endonuclease activity"/>
    <property type="evidence" value="ECO:0007669"/>
    <property type="project" value="UniProtKB-KW"/>
</dbReference>
<accession>A0A6G4DS08</accession>
<gene>
    <name evidence="1" type="ORF">FC750_15695</name>
</gene>
<reference evidence="1" key="1">
    <citation type="submission" date="2019-04" db="EMBL/GenBank/DDBJ databases">
        <title>Genome sequencing of Clostridium botulinum Groups I-IV and Clostridium butyricum.</title>
        <authorList>
            <person name="Brunt J."/>
            <person name="Van Vliet A.H.M."/>
            <person name="Stringer S.C."/>
            <person name="Carter A.T."/>
            <person name="Peck M.W."/>
        </authorList>
    </citation>
    <scope>NUCLEOTIDE SEQUENCE</scope>
    <source>
        <strain evidence="1">Colworth BL141</strain>
    </source>
</reference>